<dbReference type="Proteomes" id="UP001150830">
    <property type="component" value="Unassembled WGS sequence"/>
</dbReference>
<gene>
    <name evidence="1" type="ORF">OUO13_19390</name>
</gene>
<proteinExistence type="predicted"/>
<keyword evidence="2" id="KW-1185">Reference proteome</keyword>
<accession>A0A9X3EGY8</accession>
<organism evidence="1 2">
    <name type="scientific">Parathalassolituus penaei</name>
    <dbReference type="NCBI Taxonomy" id="2997323"/>
    <lineage>
        <taxon>Bacteria</taxon>
        <taxon>Pseudomonadati</taxon>
        <taxon>Pseudomonadota</taxon>
        <taxon>Gammaproteobacteria</taxon>
        <taxon>Oceanospirillales</taxon>
        <taxon>Oceanospirillaceae</taxon>
        <taxon>Parathalassolituus</taxon>
    </lineage>
</organism>
<evidence type="ECO:0000313" key="2">
    <source>
        <dbReference type="Proteomes" id="UP001150830"/>
    </source>
</evidence>
<dbReference type="EMBL" id="JAPNOA010000059">
    <property type="protein sequence ID" value="MCY0967349.1"/>
    <property type="molecule type" value="Genomic_DNA"/>
</dbReference>
<reference evidence="1" key="1">
    <citation type="submission" date="2022-11" db="EMBL/GenBank/DDBJ databases">
        <title>Parathalassolutuus dongxingensis gen. nov., sp. nov., a novel member of family Oceanospirillaceae isolated from a coastal shrimp pond in Guangxi, China.</title>
        <authorList>
            <person name="Chen H."/>
        </authorList>
    </citation>
    <scope>NUCLEOTIDE SEQUENCE</scope>
    <source>
        <strain evidence="1">G-43</strain>
    </source>
</reference>
<evidence type="ECO:0000313" key="1">
    <source>
        <dbReference type="EMBL" id="MCY0967349.1"/>
    </source>
</evidence>
<protein>
    <submittedName>
        <fullName evidence="1">Uncharacterized protein</fullName>
    </submittedName>
</protein>
<comment type="caution">
    <text evidence="1">The sequence shown here is derived from an EMBL/GenBank/DDBJ whole genome shotgun (WGS) entry which is preliminary data.</text>
</comment>
<dbReference type="AlphaFoldDB" id="A0A9X3EGY8"/>
<dbReference type="RefSeq" id="WP_283175551.1">
    <property type="nucleotide sequence ID" value="NZ_JAPNOA010000059.1"/>
</dbReference>
<sequence>MGKAILQALSQLNVSGSGWHSANTFGDSGVDSRTTKNKAGSHITLRASAMTKQFAENLMIDGVDHRLNSFPLDRWLAKSRHAPHFTAPHTALWRGYRANWEIRDQRLYLVGITGFAADNPTEDDSAALGEYMESPALHLPDLFPEYPERVFAHWYSGDLCIPLGDPALPPTGYKMFDVYKGVITRQWIKENET</sequence>
<name>A0A9X3EGY8_9GAMM</name>